<sequence length="134" mass="14934">MHKIRLELTEDAIAIEISPNFCSLVSREPGAFGFNFVDPSDTNRFVNAVEQAHQSLGRNGMKESKGRTWRYVEVITTEAYIDTMLSGIKDDILSGVSECVKNAQIDIQARLEQILIQLQDPEQQQSILISAPPG</sequence>
<evidence type="ECO:0000313" key="1">
    <source>
        <dbReference type="EMBL" id="KAA6404228.1"/>
    </source>
</evidence>
<evidence type="ECO:0000313" key="2">
    <source>
        <dbReference type="Proteomes" id="UP000324800"/>
    </source>
</evidence>
<reference evidence="1 2" key="1">
    <citation type="submission" date="2019-03" db="EMBL/GenBank/DDBJ databases">
        <title>Single cell metagenomics reveals metabolic interactions within the superorganism composed of flagellate Streblomastix strix and complex community of Bacteroidetes bacteria on its surface.</title>
        <authorList>
            <person name="Treitli S.C."/>
            <person name="Kolisko M."/>
            <person name="Husnik F."/>
            <person name="Keeling P."/>
            <person name="Hampl V."/>
        </authorList>
    </citation>
    <scope>NUCLEOTIDE SEQUENCE [LARGE SCALE GENOMIC DNA]</scope>
    <source>
        <strain evidence="1">ST1C</strain>
    </source>
</reference>
<dbReference type="EMBL" id="SNRW01000018">
    <property type="protein sequence ID" value="KAA6404228.1"/>
    <property type="molecule type" value="Genomic_DNA"/>
</dbReference>
<dbReference type="Proteomes" id="UP000324800">
    <property type="component" value="Unassembled WGS sequence"/>
</dbReference>
<accession>A0A5J4XAD5</accession>
<name>A0A5J4XAD5_9EUKA</name>
<organism evidence="1 2">
    <name type="scientific">Streblomastix strix</name>
    <dbReference type="NCBI Taxonomy" id="222440"/>
    <lineage>
        <taxon>Eukaryota</taxon>
        <taxon>Metamonada</taxon>
        <taxon>Preaxostyla</taxon>
        <taxon>Oxymonadida</taxon>
        <taxon>Streblomastigidae</taxon>
        <taxon>Streblomastix</taxon>
    </lineage>
</organism>
<proteinExistence type="predicted"/>
<protein>
    <submittedName>
        <fullName evidence="1">Uncharacterized protein</fullName>
    </submittedName>
</protein>
<comment type="caution">
    <text evidence="1">The sequence shown here is derived from an EMBL/GenBank/DDBJ whole genome shotgun (WGS) entry which is preliminary data.</text>
</comment>
<gene>
    <name evidence="1" type="ORF">EZS28_000248</name>
</gene>
<dbReference type="AlphaFoldDB" id="A0A5J4XAD5"/>